<keyword evidence="5" id="KW-0406">Ion transport</keyword>
<accession>A0A928VNM1</accession>
<feature type="domain" description="CBS" evidence="10">
    <location>
        <begin position="461"/>
        <end position="517"/>
    </location>
</feature>
<organism evidence="11 12">
    <name type="scientific">Romeriopsis navalis LEGE 11480</name>
    <dbReference type="NCBI Taxonomy" id="2777977"/>
    <lineage>
        <taxon>Bacteria</taxon>
        <taxon>Bacillati</taxon>
        <taxon>Cyanobacteriota</taxon>
        <taxon>Cyanophyceae</taxon>
        <taxon>Leptolyngbyales</taxon>
        <taxon>Leptolyngbyaceae</taxon>
        <taxon>Romeriopsis</taxon>
        <taxon>Romeriopsis navalis</taxon>
    </lineage>
</organism>
<evidence type="ECO:0000256" key="7">
    <source>
        <dbReference type="ARBA" id="ARBA00023214"/>
    </source>
</evidence>
<dbReference type="CDD" id="cd00293">
    <property type="entry name" value="USP-like"/>
    <property type="match status" value="2"/>
</dbReference>
<keyword evidence="2" id="KW-0813">Transport</keyword>
<dbReference type="Proteomes" id="UP000625316">
    <property type="component" value="Unassembled WGS sequence"/>
</dbReference>
<dbReference type="Pfam" id="PF00571">
    <property type="entry name" value="CBS"/>
    <property type="match status" value="2"/>
</dbReference>
<gene>
    <name evidence="11" type="ORF">IQ266_09830</name>
</gene>
<dbReference type="PRINTS" id="PR00762">
    <property type="entry name" value="CLCHANNEL"/>
</dbReference>
<dbReference type="InterPro" id="IPR006016">
    <property type="entry name" value="UspA"/>
</dbReference>
<dbReference type="InterPro" id="IPR001807">
    <property type="entry name" value="ClC"/>
</dbReference>
<keyword evidence="8" id="KW-0129">CBS domain</keyword>
<keyword evidence="12" id="KW-1185">Reference proteome</keyword>
<dbReference type="PROSITE" id="PS51371">
    <property type="entry name" value="CBS"/>
    <property type="match status" value="2"/>
</dbReference>
<protein>
    <submittedName>
        <fullName evidence="11">Chloride channel protein</fullName>
    </submittedName>
</protein>
<feature type="transmembrane region" description="Helical" evidence="9">
    <location>
        <begin position="333"/>
        <end position="355"/>
    </location>
</feature>
<dbReference type="SUPFAM" id="SSF54631">
    <property type="entry name" value="CBS-domain pair"/>
    <property type="match status" value="1"/>
</dbReference>
<feature type="transmembrane region" description="Helical" evidence="9">
    <location>
        <begin position="302"/>
        <end position="326"/>
    </location>
</feature>
<feature type="transmembrane region" description="Helical" evidence="9">
    <location>
        <begin position="230"/>
        <end position="250"/>
    </location>
</feature>
<evidence type="ECO:0000256" key="3">
    <source>
        <dbReference type="ARBA" id="ARBA00022692"/>
    </source>
</evidence>
<dbReference type="PANTHER" id="PTHR45711:SF10">
    <property type="entry name" value="CHLORIDE CHANNEL PROTEIN"/>
    <property type="match status" value="1"/>
</dbReference>
<dbReference type="EMBL" id="JADEXQ010000027">
    <property type="protein sequence ID" value="MBE9030026.1"/>
    <property type="molecule type" value="Genomic_DNA"/>
</dbReference>
<dbReference type="SMART" id="SM00116">
    <property type="entry name" value="CBS"/>
    <property type="match status" value="2"/>
</dbReference>
<evidence type="ECO:0000259" key="10">
    <source>
        <dbReference type="PROSITE" id="PS51371"/>
    </source>
</evidence>
<dbReference type="AlphaFoldDB" id="A0A928VNM1"/>
<dbReference type="Gene3D" id="3.10.580.10">
    <property type="entry name" value="CBS-domain"/>
    <property type="match status" value="1"/>
</dbReference>
<keyword evidence="7" id="KW-0868">Chloride</keyword>
<evidence type="ECO:0000313" key="11">
    <source>
        <dbReference type="EMBL" id="MBE9030026.1"/>
    </source>
</evidence>
<dbReference type="GO" id="GO:0005247">
    <property type="term" value="F:voltage-gated chloride channel activity"/>
    <property type="evidence" value="ECO:0007669"/>
    <property type="project" value="TreeGrafter"/>
</dbReference>
<feature type="transmembrane region" description="Helical" evidence="9">
    <location>
        <begin position="59"/>
        <end position="78"/>
    </location>
</feature>
<feature type="transmembrane region" description="Helical" evidence="9">
    <location>
        <begin position="157"/>
        <end position="181"/>
    </location>
</feature>
<dbReference type="RefSeq" id="WP_264324853.1">
    <property type="nucleotide sequence ID" value="NZ_JADEXQ010000027.1"/>
</dbReference>
<dbReference type="SUPFAM" id="SSF52402">
    <property type="entry name" value="Adenine nucleotide alpha hydrolases-like"/>
    <property type="match status" value="2"/>
</dbReference>
<feature type="transmembrane region" description="Helical" evidence="9">
    <location>
        <begin position="104"/>
        <end position="124"/>
    </location>
</feature>
<dbReference type="Gene3D" id="1.10.3080.10">
    <property type="entry name" value="Clc chloride channel"/>
    <property type="match status" value="1"/>
</dbReference>
<dbReference type="PANTHER" id="PTHR45711">
    <property type="entry name" value="CHLORIDE CHANNEL PROTEIN"/>
    <property type="match status" value="1"/>
</dbReference>
<dbReference type="GO" id="GO:0005886">
    <property type="term" value="C:plasma membrane"/>
    <property type="evidence" value="ECO:0007669"/>
    <property type="project" value="TreeGrafter"/>
</dbReference>
<evidence type="ECO:0000256" key="4">
    <source>
        <dbReference type="ARBA" id="ARBA00022989"/>
    </source>
</evidence>
<dbReference type="Pfam" id="PF00582">
    <property type="entry name" value="Usp"/>
    <property type="match status" value="2"/>
</dbReference>
<evidence type="ECO:0000256" key="6">
    <source>
        <dbReference type="ARBA" id="ARBA00023136"/>
    </source>
</evidence>
<name>A0A928VNM1_9CYAN</name>
<dbReference type="Gene3D" id="3.40.50.12370">
    <property type="match status" value="1"/>
</dbReference>
<dbReference type="InterPro" id="IPR000644">
    <property type="entry name" value="CBS_dom"/>
</dbReference>
<dbReference type="Pfam" id="PF00654">
    <property type="entry name" value="Voltage_CLC"/>
    <property type="match status" value="1"/>
</dbReference>
<evidence type="ECO:0000256" key="9">
    <source>
        <dbReference type="SAM" id="Phobius"/>
    </source>
</evidence>
<evidence type="ECO:0000256" key="8">
    <source>
        <dbReference type="PROSITE-ProRule" id="PRU00703"/>
    </source>
</evidence>
<proteinExistence type="predicted"/>
<feature type="domain" description="CBS" evidence="10">
    <location>
        <begin position="523"/>
        <end position="580"/>
    </location>
</feature>
<dbReference type="SUPFAM" id="SSF81340">
    <property type="entry name" value="Clc chloride channel"/>
    <property type="match status" value="1"/>
</dbReference>
<feature type="transmembrane region" description="Helical" evidence="9">
    <location>
        <begin position="375"/>
        <end position="398"/>
    </location>
</feature>
<keyword evidence="3 9" id="KW-0812">Transmembrane</keyword>
<evidence type="ECO:0000256" key="1">
    <source>
        <dbReference type="ARBA" id="ARBA00004141"/>
    </source>
</evidence>
<comment type="subcellular location">
    <subcellularLocation>
        <location evidence="1">Membrane</location>
        <topology evidence="1">Multi-pass membrane protein</topology>
    </subcellularLocation>
</comment>
<feature type="transmembrane region" description="Helical" evidence="9">
    <location>
        <begin position="20"/>
        <end position="39"/>
    </location>
</feature>
<feature type="transmembrane region" description="Helical" evidence="9">
    <location>
        <begin position="271"/>
        <end position="290"/>
    </location>
</feature>
<sequence length="876" mass="93723">MSWQDDWFKRIQATFRPTQIAVFEACVIGLLSGLAAVFLKQSVGFWGGLRLNVATQYPAWIVLPLIGAIGGGLSGLLIDQISKEAAGSGIPEIKIALAGLPTRLNLRLAIAKILSTLLNLSSGFPLGRQGPTVQIGAAIAAQFSRWFPTSPEHRRQLIAAGAAAGLAAGFNAPIAGVLFVIEELLQDVSGMTLGTAILASFVGAVVSRFLGGESIVTQGLMQIQPEFHLVHIPLFLLLGALLGVLGVFFVKGILLSRRLQQRWMPNSFTKKIAIVGAFAGIMAALLPAALRDSASLHEVSHTSGFTGTLLALVFGVKLILTLFAAGSGAPGGIFAPSLVLGSTFGYLFAYGVATLAGLTHLDIGMTGTASFTSTFALTGMAAFFSAVTRGPVTAIIIVFEMTGDFDLVLPLMIGSVTAYWVGESLHSGSIYQYLLQERGIQLQTIAPSDSKLANLTAADLMQRQVESLASDTTVEKAKALFLSSHHRGFPVVTEGELIGILTQSDLTRNPLLDATTTTIAEIMTAKPVTVRPYDALSQVLYLLNRYQISRLPVVDHHKLVGIITRADIIRAESEQLTGSENADREQFEPSYLVYQTREPEIGVGRLLVPIANPATAGTLLKIAATIAQKQHYEIECVHILLIPTHLSPAETWINPSASRALVDQAAQLSQRYEIAVHTQVRVGHSIANTVLEIIQERLIDLLVMGWSGTSSTPGFVFGNVVDTLVQQANCRIMLVKLPVAALAPASFERWLMPTAGGPNSRQAMRLLPGLMQLGQAPTIYLCNIARPNQAELSSDALKSAITMVQERVDAPVQSLHVCSPTIAQAIVDLAMHHQCDVVMLGATRTGMLQQAIKGNIPQEIARRCDCTVIIVREAMG</sequence>
<comment type="caution">
    <text evidence="11">The sequence shown here is derived from an EMBL/GenBank/DDBJ whole genome shotgun (WGS) entry which is preliminary data.</text>
</comment>
<evidence type="ECO:0000256" key="2">
    <source>
        <dbReference type="ARBA" id="ARBA00022448"/>
    </source>
</evidence>
<keyword evidence="4 9" id="KW-1133">Transmembrane helix</keyword>
<evidence type="ECO:0000256" key="5">
    <source>
        <dbReference type="ARBA" id="ARBA00023065"/>
    </source>
</evidence>
<reference evidence="11" key="1">
    <citation type="submission" date="2020-10" db="EMBL/GenBank/DDBJ databases">
        <authorList>
            <person name="Castelo-Branco R."/>
            <person name="Eusebio N."/>
            <person name="Adriana R."/>
            <person name="Vieira A."/>
            <person name="Brugerolle De Fraissinette N."/>
            <person name="Rezende De Castro R."/>
            <person name="Schneider M.P."/>
            <person name="Vasconcelos V."/>
            <person name="Leao P.N."/>
        </authorList>
    </citation>
    <scope>NUCLEOTIDE SEQUENCE</scope>
    <source>
        <strain evidence="11">LEGE 11480</strain>
    </source>
</reference>
<evidence type="ECO:0000313" key="12">
    <source>
        <dbReference type="Proteomes" id="UP000625316"/>
    </source>
</evidence>
<dbReference type="CDD" id="cd01031">
    <property type="entry name" value="EriC"/>
    <property type="match status" value="1"/>
</dbReference>
<feature type="transmembrane region" description="Helical" evidence="9">
    <location>
        <begin position="188"/>
        <end position="210"/>
    </location>
</feature>
<feature type="transmembrane region" description="Helical" evidence="9">
    <location>
        <begin position="405"/>
        <end position="422"/>
    </location>
</feature>
<keyword evidence="6 9" id="KW-0472">Membrane</keyword>
<dbReference type="InterPro" id="IPR046342">
    <property type="entry name" value="CBS_dom_sf"/>
</dbReference>
<dbReference type="InterPro" id="IPR014743">
    <property type="entry name" value="Cl-channel_core"/>
</dbReference>